<proteinExistence type="predicted"/>
<keyword evidence="3" id="KW-1185">Reference proteome</keyword>
<keyword evidence="1" id="KW-0732">Signal</keyword>
<evidence type="ECO:0000313" key="3">
    <source>
        <dbReference type="Proteomes" id="UP000613030"/>
    </source>
</evidence>
<organism evidence="2 3">
    <name type="scientific">Chryseolinea lacunae</name>
    <dbReference type="NCBI Taxonomy" id="2801331"/>
    <lineage>
        <taxon>Bacteria</taxon>
        <taxon>Pseudomonadati</taxon>
        <taxon>Bacteroidota</taxon>
        <taxon>Cytophagia</taxon>
        <taxon>Cytophagales</taxon>
        <taxon>Fulvivirgaceae</taxon>
        <taxon>Chryseolinea</taxon>
    </lineage>
</organism>
<name>A0ABS1L1F0_9BACT</name>
<feature type="chain" id="PRO_5047171467" evidence="1">
    <location>
        <begin position="23"/>
        <end position="473"/>
    </location>
</feature>
<protein>
    <submittedName>
        <fullName evidence="2">Uncharacterized protein</fullName>
    </submittedName>
</protein>
<accession>A0ABS1L1F0</accession>
<reference evidence="2 3" key="1">
    <citation type="submission" date="2021-01" db="EMBL/GenBank/DDBJ databases">
        <title>Chryseolinea sp. Jin1 Genome sequencing and assembly.</title>
        <authorList>
            <person name="Kim I."/>
        </authorList>
    </citation>
    <scope>NUCLEOTIDE SEQUENCE [LARGE SCALE GENOMIC DNA]</scope>
    <source>
        <strain evidence="2 3">Jin1</strain>
    </source>
</reference>
<sequence length="473" mass="51750">MKNALFRLVLVLAMSITLLRCADKGEDLSPVKVQFTCSFSALDIAGGRVETGESPTTLLLSLQNNAGAPVITRKEIKLLRVGNSFLADPLELAPGYYRITDFLLVADPSVVLYATPRGNSPLARAVNHPLPYGINVYRNNVTNVDMEVVDVTTRTPEEFGYVAFSINVVNPLRLSVFRLEGNHQILTSAKAAILHGTDTVKKFVLDATLNTISFQGDTAATHRLAVTKPGYISYAKDFVYSKLGNLPWKILLVQPLFTIAARVDADHGSNPYRMMLNGENVSLQINWGDGTTQAVLIDNPLNPAFLEHTYPGNGSYLIKVTGDLDKITTFYSFYGQGSVNDLNVHGLSNLESFIFGLTYCPPVVDLRYNPNVTFLNMPGLRQLEDLLLPDDSHIQYIDISGPNLLTTADIDSIINTVHRGAVVHNINTAGAFKLPASFMNENGPAIGPPSPASLAKLRELRDVYHWGIVPNPL</sequence>
<dbReference type="Proteomes" id="UP000613030">
    <property type="component" value="Unassembled WGS sequence"/>
</dbReference>
<evidence type="ECO:0000256" key="1">
    <source>
        <dbReference type="SAM" id="SignalP"/>
    </source>
</evidence>
<gene>
    <name evidence="2" type="ORF">JI741_29240</name>
</gene>
<dbReference type="EMBL" id="JAERRB010000015">
    <property type="protein sequence ID" value="MBL0745352.1"/>
    <property type="molecule type" value="Genomic_DNA"/>
</dbReference>
<feature type="signal peptide" evidence="1">
    <location>
        <begin position="1"/>
        <end position="22"/>
    </location>
</feature>
<dbReference type="RefSeq" id="WP_202015734.1">
    <property type="nucleotide sequence ID" value="NZ_JAERRB010000015.1"/>
</dbReference>
<evidence type="ECO:0000313" key="2">
    <source>
        <dbReference type="EMBL" id="MBL0745352.1"/>
    </source>
</evidence>
<comment type="caution">
    <text evidence="2">The sequence shown here is derived from an EMBL/GenBank/DDBJ whole genome shotgun (WGS) entry which is preliminary data.</text>
</comment>